<dbReference type="EMBL" id="GGEC01069450">
    <property type="protein sequence ID" value="MBX49934.1"/>
    <property type="molecule type" value="Transcribed_RNA"/>
</dbReference>
<organism evidence="1">
    <name type="scientific">Rhizophora mucronata</name>
    <name type="common">Asiatic mangrove</name>
    <dbReference type="NCBI Taxonomy" id="61149"/>
    <lineage>
        <taxon>Eukaryota</taxon>
        <taxon>Viridiplantae</taxon>
        <taxon>Streptophyta</taxon>
        <taxon>Embryophyta</taxon>
        <taxon>Tracheophyta</taxon>
        <taxon>Spermatophyta</taxon>
        <taxon>Magnoliopsida</taxon>
        <taxon>eudicotyledons</taxon>
        <taxon>Gunneridae</taxon>
        <taxon>Pentapetalae</taxon>
        <taxon>rosids</taxon>
        <taxon>fabids</taxon>
        <taxon>Malpighiales</taxon>
        <taxon>Rhizophoraceae</taxon>
        <taxon>Rhizophora</taxon>
    </lineage>
</organism>
<reference evidence="1" key="1">
    <citation type="submission" date="2018-02" db="EMBL/GenBank/DDBJ databases">
        <title>Rhizophora mucronata_Transcriptome.</title>
        <authorList>
            <person name="Meera S.P."/>
            <person name="Sreeshan A."/>
            <person name="Augustine A."/>
        </authorList>
    </citation>
    <scope>NUCLEOTIDE SEQUENCE</scope>
    <source>
        <tissue evidence="1">Leaf</tissue>
    </source>
</reference>
<sequence>MRAITQHNYGSNGLPAKVASSRFKSTDSCKIKKRGGGLSQFQKITGKWLLLILLQMKTGIYSSKTIFRQSAKHRKNNYSNYSRRYREE</sequence>
<accession>A0A2P2P596</accession>
<proteinExistence type="predicted"/>
<protein>
    <submittedName>
        <fullName evidence="1">Uncharacterized protein</fullName>
    </submittedName>
</protein>
<name>A0A2P2P596_RHIMU</name>
<evidence type="ECO:0000313" key="1">
    <source>
        <dbReference type="EMBL" id="MBX49934.1"/>
    </source>
</evidence>
<dbReference type="AlphaFoldDB" id="A0A2P2P596"/>